<dbReference type="GeneID" id="25789507"/>
<evidence type="ECO:0000256" key="7">
    <source>
        <dbReference type="ARBA" id="ARBA00033194"/>
    </source>
</evidence>
<dbReference type="PROSITE" id="PS50011">
    <property type="entry name" value="PROTEIN_KINASE_DOM"/>
    <property type="match status" value="1"/>
</dbReference>
<comment type="function">
    <text evidence="1">Component of the EKC/KEOPS complex that is required for the formation of a threonylcarbamoyl group on adenosine at position 37 (t(6)A37) in tRNAs that read codons beginning with adenine. The complex is probably involved in the transfer of the threonylcarbamoyl moiety of threonylcarbamoyl-AMP (TC-AMP) to the N6 group of A37. BUD32 has ATPase activity in the context of the EKC/KEOPS complex and likely plays a supporting role to the catalytic subunit KAE1. The EKC/KEOPS complex also promotes both telomere uncapping and telomere elongation. The complex is required for efficient recruitment of transcriptional coactivators.</text>
</comment>
<dbReference type="EMBL" id="ABDF02000006">
    <property type="protein sequence ID" value="EHK22262.1"/>
    <property type="molecule type" value="Genomic_DNA"/>
</dbReference>
<proteinExistence type="predicted"/>
<organism evidence="12 13">
    <name type="scientific">Hypocrea virens (strain Gv29-8 / FGSC 10586)</name>
    <name type="common">Gliocladium virens</name>
    <name type="synonym">Trichoderma virens</name>
    <dbReference type="NCBI Taxonomy" id="413071"/>
    <lineage>
        <taxon>Eukaryota</taxon>
        <taxon>Fungi</taxon>
        <taxon>Dikarya</taxon>
        <taxon>Ascomycota</taxon>
        <taxon>Pezizomycotina</taxon>
        <taxon>Sordariomycetes</taxon>
        <taxon>Hypocreomycetidae</taxon>
        <taxon>Hypocreales</taxon>
        <taxon>Hypocreaceae</taxon>
        <taxon>Trichoderma</taxon>
    </lineage>
</organism>
<sequence length="695" mass="79018">MLHLVRGGTGLDRFRPLIRHIGENSRDELIWIEVFDLIDTFSELTPPSSIIKLQEALKATHAKSSSSRRTGSETGYIDDVELFEEIKECTFRNVGGFWDKFFDSNGWSEEHQTMLQAVMAEHDGKKWTGFPSVSDEEPVWDWLRSLEDRFLADAPYKLRTTTTANQFKEQKGQMDLFFQTPAAAANSIFEYKDALVAGQQKKLYDSGEFKADFLQLARHVRGLFIDYPTRRFAHGFTLCASTMELWVFDRSGAYSSGPFDIHDEPDKIARALVGYSTMDDNAMGLDTFTERKDDRHYVTLDGGDSTEMRVRLVRPIVRRNAIVSRGTTCFQTRNGHVAKFSWVPDKRNAEVENLKLAERRGVRGVARVVAYRQITTIAELREGLQFPEHHRFQTEDVEFNDPAPVSIQTTRQKRELGSEHTSGDSPISKRLRFGSARSKLVTAVDNQQSVDQTKLSLHTPCEDLWENRIYSCLVVSPAGRVISSFNTIKELLESLRDAIKAHQSLYTRGNILHRDISSNNIIITKPETEDGFKGMLIDLDLASVRDSDTSGAQHRVGTMRFMAIEVLSKVDHTYRHDLESFFYVLIWMCARESWTKDFTRGESPPQGSSLHQWETGSFTTIADAKSFHMSKNGMDRIVREFPEAMDIVKPLCMKIRKILFPMDMEGGVNYGTPAGDPDQLYGPIIEAYDGTISCL</sequence>
<dbReference type="Proteomes" id="UP000007115">
    <property type="component" value="Unassembled WGS sequence"/>
</dbReference>
<comment type="subunit">
    <text evidence="2">Component of the EKC/KEOPS complex composed of at least BUD32, CGI121, GON7, KAE1 and PCC1; the whole complex dimerizes.</text>
</comment>
<evidence type="ECO:0000259" key="11">
    <source>
        <dbReference type="PROSITE" id="PS50011"/>
    </source>
</evidence>
<dbReference type="PANTHER" id="PTHR38248:SF2">
    <property type="entry name" value="FUNK1 11"/>
    <property type="match status" value="1"/>
</dbReference>
<comment type="caution">
    <text evidence="12">The sequence shown here is derived from an EMBL/GenBank/DDBJ whole genome shotgun (WGS) entry which is preliminary data.</text>
</comment>
<comment type="catalytic activity">
    <reaction evidence="9">
        <text>L-seryl-[protein] + ATP = O-phospho-L-seryl-[protein] + ADP + H(+)</text>
        <dbReference type="Rhea" id="RHEA:17989"/>
        <dbReference type="Rhea" id="RHEA-COMP:9863"/>
        <dbReference type="Rhea" id="RHEA-COMP:11604"/>
        <dbReference type="ChEBI" id="CHEBI:15378"/>
        <dbReference type="ChEBI" id="CHEBI:29999"/>
        <dbReference type="ChEBI" id="CHEBI:30616"/>
        <dbReference type="ChEBI" id="CHEBI:83421"/>
        <dbReference type="ChEBI" id="CHEBI:456216"/>
        <dbReference type="EC" id="2.7.11.1"/>
    </reaction>
</comment>
<dbReference type="InterPro" id="IPR000719">
    <property type="entry name" value="Prot_kinase_dom"/>
</dbReference>
<dbReference type="SUPFAM" id="SSF56112">
    <property type="entry name" value="Protein kinase-like (PK-like)"/>
    <property type="match status" value="1"/>
</dbReference>
<dbReference type="InParanoid" id="G9MT06"/>
<evidence type="ECO:0000313" key="12">
    <source>
        <dbReference type="EMBL" id="EHK22262.1"/>
    </source>
</evidence>
<keyword evidence="13" id="KW-1185">Reference proteome</keyword>
<evidence type="ECO:0000256" key="6">
    <source>
        <dbReference type="ARBA" id="ARBA00030980"/>
    </source>
</evidence>
<evidence type="ECO:0000256" key="4">
    <source>
        <dbReference type="ARBA" id="ARBA00013948"/>
    </source>
</evidence>
<evidence type="ECO:0000313" key="13">
    <source>
        <dbReference type="Proteomes" id="UP000007115"/>
    </source>
</evidence>
<dbReference type="AlphaFoldDB" id="G9MT06"/>
<dbReference type="EC" id="2.7.11.1" evidence="3"/>
<protein>
    <recommendedName>
        <fullName evidence="5">EKC/KEOPS complex subunit BUD32</fullName>
        <ecNumber evidence="3">2.7.11.1</ecNumber>
    </recommendedName>
    <alternativeName>
        <fullName evidence="6 7">Atypical Serine/threonine protein kinase BUD32</fullName>
    </alternativeName>
    <alternativeName>
        <fullName evidence="4">EKC/KEOPS complex subunit bud32</fullName>
    </alternativeName>
</protein>
<dbReference type="InterPro" id="IPR008266">
    <property type="entry name" value="Tyr_kinase_AS"/>
</dbReference>
<comment type="catalytic activity">
    <reaction evidence="8">
        <text>L-threonyl-[protein] + ATP = O-phospho-L-threonyl-[protein] + ADP + H(+)</text>
        <dbReference type="Rhea" id="RHEA:46608"/>
        <dbReference type="Rhea" id="RHEA-COMP:11060"/>
        <dbReference type="Rhea" id="RHEA-COMP:11605"/>
        <dbReference type="ChEBI" id="CHEBI:15378"/>
        <dbReference type="ChEBI" id="CHEBI:30013"/>
        <dbReference type="ChEBI" id="CHEBI:30616"/>
        <dbReference type="ChEBI" id="CHEBI:61977"/>
        <dbReference type="ChEBI" id="CHEBI:456216"/>
        <dbReference type="EC" id="2.7.11.1"/>
    </reaction>
</comment>
<evidence type="ECO:0000256" key="10">
    <source>
        <dbReference type="SAM" id="MobiDB-lite"/>
    </source>
</evidence>
<dbReference type="Gene3D" id="1.10.510.10">
    <property type="entry name" value="Transferase(Phosphotransferase) domain 1"/>
    <property type="match status" value="1"/>
</dbReference>
<evidence type="ECO:0000256" key="9">
    <source>
        <dbReference type="ARBA" id="ARBA00048679"/>
    </source>
</evidence>
<evidence type="ECO:0000256" key="8">
    <source>
        <dbReference type="ARBA" id="ARBA00047899"/>
    </source>
</evidence>
<evidence type="ECO:0000256" key="5">
    <source>
        <dbReference type="ARBA" id="ARBA00019973"/>
    </source>
</evidence>
<dbReference type="OrthoDB" id="5584477at2759"/>
<feature type="region of interest" description="Disordered" evidence="10">
    <location>
        <begin position="409"/>
        <end position="428"/>
    </location>
</feature>
<evidence type="ECO:0000256" key="3">
    <source>
        <dbReference type="ARBA" id="ARBA00012513"/>
    </source>
</evidence>
<dbReference type="GO" id="GO:0005524">
    <property type="term" value="F:ATP binding"/>
    <property type="evidence" value="ECO:0007669"/>
    <property type="project" value="InterPro"/>
</dbReference>
<feature type="domain" description="Protein kinase" evidence="11">
    <location>
        <begin position="354"/>
        <end position="695"/>
    </location>
</feature>
<accession>G9MT06</accession>
<dbReference type="OMA" id="MSNGNMA"/>
<dbReference type="InterPro" id="IPR040976">
    <property type="entry name" value="Pkinase_fungal"/>
</dbReference>
<dbReference type="PANTHER" id="PTHR38248">
    <property type="entry name" value="FUNK1 6"/>
    <property type="match status" value="1"/>
</dbReference>
<feature type="compositionally biased region" description="Basic and acidic residues" evidence="10">
    <location>
        <begin position="412"/>
        <end position="422"/>
    </location>
</feature>
<dbReference type="PROSITE" id="PS00109">
    <property type="entry name" value="PROTEIN_KINASE_TYR"/>
    <property type="match status" value="1"/>
</dbReference>
<evidence type="ECO:0000256" key="1">
    <source>
        <dbReference type="ARBA" id="ARBA00003747"/>
    </source>
</evidence>
<name>G9MT06_HYPVG</name>
<dbReference type="RefSeq" id="XP_013956487.1">
    <property type="nucleotide sequence ID" value="XM_014101012.1"/>
</dbReference>
<dbReference type="Pfam" id="PF17667">
    <property type="entry name" value="Pkinase_fungal"/>
    <property type="match status" value="1"/>
</dbReference>
<dbReference type="GO" id="GO:0004674">
    <property type="term" value="F:protein serine/threonine kinase activity"/>
    <property type="evidence" value="ECO:0007669"/>
    <property type="project" value="UniProtKB-EC"/>
</dbReference>
<dbReference type="InterPro" id="IPR011009">
    <property type="entry name" value="Kinase-like_dom_sf"/>
</dbReference>
<dbReference type="HOGENOM" id="CLU_005513_3_0_1"/>
<dbReference type="VEuPathDB" id="FungiDB:TRIVIDRAFT_191091"/>
<gene>
    <name evidence="12" type="ORF">TRIVIDRAFT_191091</name>
</gene>
<reference evidence="12 13" key="1">
    <citation type="journal article" date="2011" name="Genome Biol.">
        <title>Comparative genome sequence analysis underscores mycoparasitism as the ancestral life style of Trichoderma.</title>
        <authorList>
            <person name="Kubicek C.P."/>
            <person name="Herrera-Estrella A."/>
            <person name="Seidl-Seiboth V."/>
            <person name="Martinez D.A."/>
            <person name="Druzhinina I.S."/>
            <person name="Thon M."/>
            <person name="Zeilinger S."/>
            <person name="Casas-Flores S."/>
            <person name="Horwitz B.A."/>
            <person name="Mukherjee P.K."/>
            <person name="Mukherjee M."/>
            <person name="Kredics L."/>
            <person name="Alcaraz L.D."/>
            <person name="Aerts A."/>
            <person name="Antal Z."/>
            <person name="Atanasova L."/>
            <person name="Cervantes-Badillo M.G."/>
            <person name="Challacombe J."/>
            <person name="Chertkov O."/>
            <person name="McCluskey K."/>
            <person name="Coulpier F."/>
            <person name="Deshpande N."/>
            <person name="von Doehren H."/>
            <person name="Ebbole D.J."/>
            <person name="Esquivel-Naranjo E.U."/>
            <person name="Fekete E."/>
            <person name="Flipphi M."/>
            <person name="Glaser F."/>
            <person name="Gomez-Rodriguez E.Y."/>
            <person name="Gruber S."/>
            <person name="Han C."/>
            <person name="Henrissat B."/>
            <person name="Hermosa R."/>
            <person name="Hernandez-Onate M."/>
            <person name="Karaffa L."/>
            <person name="Kosti I."/>
            <person name="Le Crom S."/>
            <person name="Lindquist E."/>
            <person name="Lucas S."/>
            <person name="Luebeck M."/>
            <person name="Luebeck P.S."/>
            <person name="Margeot A."/>
            <person name="Metz B."/>
            <person name="Misra M."/>
            <person name="Nevalainen H."/>
            <person name="Omann M."/>
            <person name="Packer N."/>
            <person name="Perrone G."/>
            <person name="Uresti-Rivera E.E."/>
            <person name="Salamov A."/>
            <person name="Schmoll M."/>
            <person name="Seiboth B."/>
            <person name="Shapiro H."/>
            <person name="Sukno S."/>
            <person name="Tamayo-Ramos J.A."/>
            <person name="Tisch D."/>
            <person name="Wiest A."/>
            <person name="Wilkinson H.H."/>
            <person name="Zhang M."/>
            <person name="Coutinho P.M."/>
            <person name="Kenerley C.M."/>
            <person name="Monte E."/>
            <person name="Baker S.E."/>
            <person name="Grigoriev I.V."/>
        </authorList>
    </citation>
    <scope>NUCLEOTIDE SEQUENCE [LARGE SCALE GENOMIC DNA]</scope>
    <source>
        <strain evidence="13">Gv29-8 / FGSC 10586</strain>
    </source>
</reference>
<evidence type="ECO:0000256" key="2">
    <source>
        <dbReference type="ARBA" id="ARBA00011534"/>
    </source>
</evidence>
<dbReference type="eggNOG" id="ENOG502S5WB">
    <property type="taxonomic scope" value="Eukaryota"/>
</dbReference>